<evidence type="ECO:0000313" key="2">
    <source>
        <dbReference type="EMBL" id="MBC3880810.1"/>
    </source>
</evidence>
<protein>
    <recommendedName>
        <fullName evidence="4">DUF2975 domain-containing protein</fullName>
    </recommendedName>
</protein>
<dbReference type="EMBL" id="JACOFZ010000001">
    <property type="protein sequence ID" value="MBC3880810.1"/>
    <property type="molecule type" value="Genomic_DNA"/>
</dbReference>
<keyword evidence="1" id="KW-0812">Transmembrane</keyword>
<keyword evidence="3" id="KW-1185">Reference proteome</keyword>
<feature type="transmembrane region" description="Helical" evidence="1">
    <location>
        <begin position="134"/>
        <end position="153"/>
    </location>
</feature>
<evidence type="ECO:0008006" key="4">
    <source>
        <dbReference type="Google" id="ProtNLM"/>
    </source>
</evidence>
<keyword evidence="1" id="KW-0472">Membrane</keyword>
<comment type="caution">
    <text evidence="2">The sequence shown here is derived from an EMBL/GenBank/DDBJ whole genome shotgun (WGS) entry which is preliminary data.</text>
</comment>
<evidence type="ECO:0000256" key="1">
    <source>
        <dbReference type="SAM" id="Phobius"/>
    </source>
</evidence>
<accession>A0A923HJF9</accession>
<evidence type="ECO:0000313" key="3">
    <source>
        <dbReference type="Proteomes" id="UP000627446"/>
    </source>
</evidence>
<proteinExistence type="predicted"/>
<keyword evidence="1" id="KW-1133">Transmembrane helix</keyword>
<gene>
    <name evidence="2" type="ORF">H8K36_05440</name>
</gene>
<reference evidence="2" key="1">
    <citation type="submission" date="2020-08" db="EMBL/GenBank/DDBJ databases">
        <title>Novel species isolated from subtropical streams in China.</title>
        <authorList>
            <person name="Lu H."/>
        </authorList>
    </citation>
    <scope>NUCLEOTIDE SEQUENCE</scope>
    <source>
        <strain evidence="2">LX22W</strain>
    </source>
</reference>
<feature type="transmembrane region" description="Helical" evidence="1">
    <location>
        <begin position="20"/>
        <end position="43"/>
    </location>
</feature>
<feature type="transmembrane region" description="Helical" evidence="1">
    <location>
        <begin position="165"/>
        <end position="187"/>
    </location>
</feature>
<feature type="transmembrane region" description="Helical" evidence="1">
    <location>
        <begin position="85"/>
        <end position="113"/>
    </location>
</feature>
<dbReference type="RefSeq" id="WP_186914715.1">
    <property type="nucleotide sequence ID" value="NZ_JACOFZ010000001.1"/>
</dbReference>
<organism evidence="2 3">
    <name type="scientific">Undibacterium nitidum</name>
    <dbReference type="NCBI Taxonomy" id="2762298"/>
    <lineage>
        <taxon>Bacteria</taxon>
        <taxon>Pseudomonadati</taxon>
        <taxon>Pseudomonadota</taxon>
        <taxon>Betaproteobacteria</taxon>
        <taxon>Burkholderiales</taxon>
        <taxon>Oxalobacteraceae</taxon>
        <taxon>Undibacterium</taxon>
    </lineage>
</organism>
<name>A0A923HJF9_9BURK</name>
<sequence length="201" mass="22881">MQNEQKKRLEKFKKVSGYLLPLSSLVMVIFAFGAIIAIAIVLFKPVGETNIFAVADAMTLSAKIEGYNDILDWFLHKRLDWTAKIVLSLIFSGFSYFAIQAIFHFNGLLGCFYDGEIFNRNALTRARKAFRFNVFANLIFMLAYLTFLIISFSNLHQNIGARIEQFLDILLGVAIDFGFYCLVLWALEMGTELSEESELTI</sequence>
<dbReference type="AlphaFoldDB" id="A0A923HJF9"/>
<dbReference type="Proteomes" id="UP000627446">
    <property type="component" value="Unassembled WGS sequence"/>
</dbReference>